<accession>A0A7X0LM26</accession>
<dbReference type="Proteomes" id="UP000541810">
    <property type="component" value="Unassembled WGS sequence"/>
</dbReference>
<keyword evidence="4 5" id="KW-0456">Lyase</keyword>
<dbReference type="InterPro" id="IPR022644">
    <property type="entry name" value="De-COase2_N"/>
</dbReference>
<comment type="similarity">
    <text evidence="5">Belongs to the Orn/Lys/Arg decarboxylase class-II family. LysA subfamily.</text>
</comment>
<evidence type="ECO:0000259" key="10">
    <source>
        <dbReference type="Pfam" id="PF02784"/>
    </source>
</evidence>
<dbReference type="Gene3D" id="2.40.37.10">
    <property type="entry name" value="Lyase, Ornithine Decarboxylase, Chain A, domain 1"/>
    <property type="match status" value="1"/>
</dbReference>
<evidence type="ECO:0000256" key="8">
    <source>
        <dbReference type="RuleBase" id="RU003738"/>
    </source>
</evidence>
<dbReference type="PRINTS" id="PR01179">
    <property type="entry name" value="ODADCRBXLASE"/>
</dbReference>
<evidence type="ECO:0000256" key="5">
    <source>
        <dbReference type="HAMAP-Rule" id="MF_02120"/>
    </source>
</evidence>
<dbReference type="InterPro" id="IPR029066">
    <property type="entry name" value="PLP-binding_barrel"/>
</dbReference>
<protein>
    <recommendedName>
        <fullName evidence="5 6">Diaminopimelate decarboxylase</fullName>
        <shortName evidence="5">DAP decarboxylase</shortName>
        <shortName evidence="5">DAPDC</shortName>
        <ecNumber evidence="5 6">4.1.1.20</ecNumber>
    </recommendedName>
</protein>
<dbReference type="InterPro" id="IPR000183">
    <property type="entry name" value="Orn/DAP/Arg_de-COase"/>
</dbReference>
<evidence type="ECO:0000313" key="12">
    <source>
        <dbReference type="Proteomes" id="UP000541810"/>
    </source>
</evidence>
<dbReference type="PRINTS" id="PR01181">
    <property type="entry name" value="DAPDCRBXLASE"/>
</dbReference>
<dbReference type="PROSITE" id="PS00878">
    <property type="entry name" value="ODR_DC_2_1"/>
    <property type="match status" value="1"/>
</dbReference>
<keyword evidence="3 5" id="KW-0663">Pyridoxal phosphate</keyword>
<dbReference type="GO" id="GO:0009089">
    <property type="term" value="P:lysine biosynthetic process via diaminopimelate"/>
    <property type="evidence" value="ECO:0007669"/>
    <property type="project" value="UniProtKB-UniRule"/>
</dbReference>
<dbReference type="CDD" id="cd06828">
    <property type="entry name" value="PLPDE_III_DapDC"/>
    <property type="match status" value="1"/>
</dbReference>
<evidence type="ECO:0000259" key="9">
    <source>
        <dbReference type="Pfam" id="PF00278"/>
    </source>
</evidence>
<feature type="domain" description="Orn/DAP/Arg decarboxylase 2 N-terminal" evidence="10">
    <location>
        <begin position="41"/>
        <end position="275"/>
    </location>
</feature>
<feature type="active site" description="Proton donor" evidence="7">
    <location>
        <position position="340"/>
    </location>
</feature>
<feature type="binding site" evidence="5">
    <location>
        <begin position="268"/>
        <end position="271"/>
    </location>
    <ligand>
        <name>pyridoxal 5'-phosphate</name>
        <dbReference type="ChEBI" id="CHEBI:597326"/>
    </ligand>
</feature>
<feature type="binding site" evidence="5">
    <location>
        <position position="311"/>
    </location>
    <ligand>
        <name>substrate</name>
    </ligand>
</feature>
<dbReference type="NCBIfam" id="TIGR01048">
    <property type="entry name" value="lysA"/>
    <property type="match status" value="1"/>
</dbReference>
<gene>
    <name evidence="5" type="primary">lysA</name>
    <name evidence="11" type="ORF">HNQ40_003325</name>
</gene>
<comment type="subunit">
    <text evidence="5">Homodimer.</text>
</comment>
<feature type="binding site" evidence="5">
    <location>
        <position position="376"/>
    </location>
    <ligand>
        <name>pyridoxal 5'-phosphate</name>
        <dbReference type="ChEBI" id="CHEBI:597326"/>
    </ligand>
</feature>
<dbReference type="HAMAP" id="MF_02120">
    <property type="entry name" value="LysA"/>
    <property type="match status" value="1"/>
</dbReference>
<dbReference type="InterPro" id="IPR009006">
    <property type="entry name" value="Ala_racemase/Decarboxylase_C"/>
</dbReference>
<dbReference type="SUPFAM" id="SSF50621">
    <property type="entry name" value="Alanine racemase C-terminal domain-like"/>
    <property type="match status" value="1"/>
</dbReference>
<evidence type="ECO:0000256" key="7">
    <source>
        <dbReference type="PIRSR" id="PIRSR600183-50"/>
    </source>
</evidence>
<evidence type="ECO:0000256" key="1">
    <source>
        <dbReference type="ARBA" id="ARBA00001933"/>
    </source>
</evidence>
<feature type="domain" description="Orn/DAP/Arg decarboxylase 2 C-terminal" evidence="9">
    <location>
        <begin position="30"/>
        <end position="374"/>
    </location>
</feature>
<reference evidence="11 12" key="1">
    <citation type="submission" date="2020-08" db="EMBL/GenBank/DDBJ databases">
        <title>Genomic Encyclopedia of Type Strains, Phase IV (KMG-IV): sequencing the most valuable type-strain genomes for metagenomic binning, comparative biology and taxonomic classification.</title>
        <authorList>
            <person name="Goeker M."/>
        </authorList>
    </citation>
    <scope>NUCLEOTIDE SEQUENCE [LARGE SCALE GENOMIC DNA]</scope>
    <source>
        <strain evidence="11 12">DSM 103725</strain>
    </source>
</reference>
<comment type="function">
    <text evidence="5">Specifically catalyzes the decarboxylation of meso-diaminopimelate (meso-DAP) to L-lysine.</text>
</comment>
<dbReference type="GO" id="GO:0008836">
    <property type="term" value="F:diaminopimelate decarboxylase activity"/>
    <property type="evidence" value="ECO:0007669"/>
    <property type="project" value="UniProtKB-UniRule"/>
</dbReference>
<evidence type="ECO:0000256" key="2">
    <source>
        <dbReference type="ARBA" id="ARBA00022793"/>
    </source>
</evidence>
<dbReference type="InterPro" id="IPR022643">
    <property type="entry name" value="De-COase2_C"/>
</dbReference>
<dbReference type="SUPFAM" id="SSF51419">
    <property type="entry name" value="PLP-binding barrel"/>
    <property type="match status" value="1"/>
</dbReference>
<organism evidence="11 12">
    <name type="scientific">Algisphaera agarilytica</name>
    <dbReference type="NCBI Taxonomy" id="1385975"/>
    <lineage>
        <taxon>Bacteria</taxon>
        <taxon>Pseudomonadati</taxon>
        <taxon>Planctomycetota</taxon>
        <taxon>Phycisphaerae</taxon>
        <taxon>Phycisphaerales</taxon>
        <taxon>Phycisphaeraceae</taxon>
        <taxon>Algisphaera</taxon>
    </lineage>
</organism>
<feature type="modified residue" description="N6-(pyridoxal phosphate)lysine" evidence="5 7">
    <location>
        <position position="52"/>
    </location>
</feature>
<evidence type="ECO:0000313" key="11">
    <source>
        <dbReference type="EMBL" id="MBB6431519.1"/>
    </source>
</evidence>
<name>A0A7X0LM26_9BACT</name>
<keyword evidence="2 5" id="KW-0210">Decarboxylase</keyword>
<evidence type="ECO:0000256" key="3">
    <source>
        <dbReference type="ARBA" id="ARBA00022898"/>
    </source>
</evidence>
<evidence type="ECO:0000256" key="4">
    <source>
        <dbReference type="ARBA" id="ARBA00023239"/>
    </source>
</evidence>
<sequence>MTAPTTDATALPFDCSQIAADHGTPTWVYDAAVIEKRISEVQQFDTVRYAQKANSNLALLAIMRKHGVKVDAVTAGEMHRAKLAGYELGTDDVVFTADIFDNDAIEMIRQYNVPVNVGSPDMIDQLAEAGIDVPITLRINPGFGHGHSQKVNTGGESSKHGIWHTQVADCLAAAKKHNLTVHGLHMHIGSGSEFDHLAQVAGAMVDAARTFAEYADTLTTISAGGGLPIPYRKDNLERIDLDRYYQVWDDARKQIAEIAGRDIHLEVEPGRYLVAESGYLLTQVRSVKQSGSKHYIVIDAGFNDLVRPSFYGAYHHISVVRPDGSTPEGTTDSIVAGPLCESCDVFTQEEGGFVTTRSLPTATAGDYLVLHDAGAYGMAMSSNYNSRRLAAEVLLKDGQTHVIRQRQTFESLTQFESIPDGI</sequence>
<keyword evidence="5 8" id="KW-0457">Lysine biosynthesis</keyword>
<dbReference type="GO" id="GO:0030170">
    <property type="term" value="F:pyridoxal phosphate binding"/>
    <property type="evidence" value="ECO:0007669"/>
    <property type="project" value="UniProtKB-UniRule"/>
</dbReference>
<dbReference type="InterPro" id="IPR002986">
    <property type="entry name" value="DAP_deCOOHase_LysA"/>
</dbReference>
<proteinExistence type="inferred from homology"/>
<comment type="cofactor">
    <cofactor evidence="1 5 7 8">
        <name>pyridoxal 5'-phosphate</name>
        <dbReference type="ChEBI" id="CHEBI:597326"/>
    </cofactor>
</comment>
<dbReference type="AlphaFoldDB" id="A0A7X0LM26"/>
<dbReference type="EMBL" id="JACHGY010000001">
    <property type="protein sequence ID" value="MBB6431519.1"/>
    <property type="molecule type" value="Genomic_DNA"/>
</dbReference>
<feature type="binding site" evidence="5">
    <location>
        <position position="376"/>
    </location>
    <ligand>
        <name>substrate</name>
    </ligand>
</feature>
<comment type="caution">
    <text evidence="11">The sequence shown here is derived from an EMBL/GenBank/DDBJ whole genome shotgun (WGS) entry which is preliminary data.</text>
</comment>
<dbReference type="EC" id="4.1.1.20" evidence="5 6"/>
<comment type="pathway">
    <text evidence="5 8">Amino-acid biosynthesis; L-lysine biosynthesis via DAP pathway; L-lysine from DL-2,6-diaminopimelate: step 1/1.</text>
</comment>
<feature type="binding site" evidence="5">
    <location>
        <position position="341"/>
    </location>
    <ligand>
        <name>substrate</name>
    </ligand>
</feature>
<feature type="binding site" evidence="5">
    <location>
        <position position="271"/>
    </location>
    <ligand>
        <name>substrate</name>
    </ligand>
</feature>
<dbReference type="PANTHER" id="PTHR43727">
    <property type="entry name" value="DIAMINOPIMELATE DECARBOXYLASE"/>
    <property type="match status" value="1"/>
</dbReference>
<keyword evidence="5" id="KW-0028">Amino-acid biosynthesis</keyword>
<dbReference type="Gene3D" id="3.20.20.10">
    <property type="entry name" value="Alanine racemase"/>
    <property type="match status" value="1"/>
</dbReference>
<feature type="binding site" evidence="5">
    <location>
        <position position="307"/>
    </location>
    <ligand>
        <name>substrate</name>
    </ligand>
</feature>
<comment type="catalytic activity">
    <reaction evidence="5 8">
        <text>meso-2,6-diaminopimelate + H(+) = L-lysine + CO2</text>
        <dbReference type="Rhea" id="RHEA:15101"/>
        <dbReference type="ChEBI" id="CHEBI:15378"/>
        <dbReference type="ChEBI" id="CHEBI:16526"/>
        <dbReference type="ChEBI" id="CHEBI:32551"/>
        <dbReference type="ChEBI" id="CHEBI:57791"/>
        <dbReference type="EC" id="4.1.1.20"/>
    </reaction>
</comment>
<dbReference type="Pfam" id="PF00278">
    <property type="entry name" value="Orn_DAP_Arg_deC"/>
    <property type="match status" value="1"/>
</dbReference>
<dbReference type="InterPro" id="IPR022653">
    <property type="entry name" value="De-COase2_pyr-phos_BS"/>
</dbReference>
<dbReference type="Pfam" id="PF02784">
    <property type="entry name" value="Orn_Arg_deC_N"/>
    <property type="match status" value="1"/>
</dbReference>
<dbReference type="UniPathway" id="UPA00034">
    <property type="reaction ID" value="UER00027"/>
</dbReference>
<dbReference type="PANTHER" id="PTHR43727:SF2">
    <property type="entry name" value="GROUP IV DECARBOXYLASE"/>
    <property type="match status" value="1"/>
</dbReference>
<keyword evidence="12" id="KW-1185">Reference proteome</keyword>
<evidence type="ECO:0000256" key="6">
    <source>
        <dbReference type="NCBIfam" id="TIGR01048"/>
    </source>
</evidence>
<feature type="binding site" evidence="5">
    <location>
        <position position="226"/>
    </location>
    <ligand>
        <name>pyridoxal 5'-phosphate</name>
        <dbReference type="ChEBI" id="CHEBI:597326"/>
    </ligand>
</feature>
<dbReference type="RefSeq" id="WP_184679282.1">
    <property type="nucleotide sequence ID" value="NZ_JACHGY010000001.1"/>
</dbReference>